<protein>
    <recommendedName>
        <fullName evidence="3">Plasmid mobilization relaxosome protein MobC</fullName>
    </recommendedName>
</protein>
<evidence type="ECO:0008006" key="3">
    <source>
        <dbReference type="Google" id="ProtNLM"/>
    </source>
</evidence>
<gene>
    <name evidence="1" type="ORF">ACFQ4C_29845</name>
</gene>
<name>A0ABW3QN60_9BACT</name>
<sequence>MEEPKKKPGGRPPKEASLKAEVLVKTLFTQSEFQVLMRRKRMTKARSLSAFVRAACLEQPLILRAEPTGREEKSFLLLREVRADLLRVGVNINQAVKRINSTTDYQDLQRETSSLTQKIAEMETKIQSIMALSMTDKIENGSPNQ</sequence>
<comment type="caution">
    <text evidence="1">The sequence shown here is derived from an EMBL/GenBank/DDBJ whole genome shotgun (WGS) entry which is preliminary data.</text>
</comment>
<proteinExistence type="predicted"/>
<keyword evidence="2" id="KW-1185">Reference proteome</keyword>
<reference evidence="2" key="1">
    <citation type="journal article" date="2019" name="Int. J. Syst. Evol. Microbiol.">
        <title>The Global Catalogue of Microorganisms (GCM) 10K type strain sequencing project: providing services to taxonomists for standard genome sequencing and annotation.</title>
        <authorList>
            <consortium name="The Broad Institute Genomics Platform"/>
            <consortium name="The Broad Institute Genome Sequencing Center for Infectious Disease"/>
            <person name="Wu L."/>
            <person name="Ma J."/>
        </authorList>
    </citation>
    <scope>NUCLEOTIDE SEQUENCE [LARGE SCALE GENOMIC DNA]</scope>
    <source>
        <strain evidence="2">CCUG 55608</strain>
    </source>
</reference>
<accession>A0ABW3QN60</accession>
<evidence type="ECO:0000313" key="2">
    <source>
        <dbReference type="Proteomes" id="UP001597116"/>
    </source>
</evidence>
<dbReference type="Pfam" id="PF19514">
    <property type="entry name" value="MobC_2"/>
    <property type="match status" value="1"/>
</dbReference>
<dbReference type="RefSeq" id="WP_379885659.1">
    <property type="nucleotide sequence ID" value="NZ_JBHTLP010000044.1"/>
</dbReference>
<evidence type="ECO:0000313" key="1">
    <source>
        <dbReference type="EMBL" id="MFD1145366.1"/>
    </source>
</evidence>
<dbReference type="Proteomes" id="UP001597116">
    <property type="component" value="Unassembled WGS sequence"/>
</dbReference>
<organism evidence="1 2">
    <name type="scientific">Larkinella insperata</name>
    <dbReference type="NCBI Taxonomy" id="332158"/>
    <lineage>
        <taxon>Bacteria</taxon>
        <taxon>Pseudomonadati</taxon>
        <taxon>Bacteroidota</taxon>
        <taxon>Cytophagia</taxon>
        <taxon>Cytophagales</taxon>
        <taxon>Spirosomataceae</taxon>
        <taxon>Larkinella</taxon>
    </lineage>
</organism>
<dbReference type="InterPro" id="IPR045788">
    <property type="entry name" value="MobC_2"/>
</dbReference>
<dbReference type="EMBL" id="JBHTLP010000044">
    <property type="protein sequence ID" value="MFD1145366.1"/>
    <property type="molecule type" value="Genomic_DNA"/>
</dbReference>